<feature type="domain" description="P-type ATPase A" evidence="13">
    <location>
        <begin position="264"/>
        <end position="364"/>
    </location>
</feature>
<feature type="region of interest" description="Disordered" evidence="12">
    <location>
        <begin position="41"/>
        <end position="85"/>
    </location>
</feature>
<keyword evidence="3 11" id="KW-1003">Cell membrane</keyword>
<evidence type="ECO:0000256" key="6">
    <source>
        <dbReference type="ARBA" id="ARBA00022741"/>
    </source>
</evidence>
<dbReference type="EMBL" id="KY271404">
    <property type="protein sequence ID" value="ARR90220.1"/>
    <property type="molecule type" value="Genomic_DNA"/>
</dbReference>
<dbReference type="PROSITE" id="PS00154">
    <property type="entry name" value="ATPASE_E1_E2"/>
    <property type="match status" value="1"/>
</dbReference>
<evidence type="ECO:0000256" key="8">
    <source>
        <dbReference type="ARBA" id="ARBA00022967"/>
    </source>
</evidence>
<evidence type="ECO:0000256" key="5">
    <source>
        <dbReference type="ARBA" id="ARBA00022723"/>
    </source>
</evidence>
<organism evidence="15">
    <name type="scientific">Klebsiella pneumoniae</name>
    <dbReference type="NCBI Taxonomy" id="573"/>
    <lineage>
        <taxon>Bacteria</taxon>
        <taxon>Pseudomonadati</taxon>
        <taxon>Pseudomonadota</taxon>
        <taxon>Gammaproteobacteria</taxon>
        <taxon>Enterobacterales</taxon>
        <taxon>Enterobacteriaceae</taxon>
        <taxon>Klebsiella/Raoultella group</taxon>
        <taxon>Klebsiella</taxon>
        <taxon>Klebsiella pneumoniae complex</taxon>
    </lineage>
</organism>
<dbReference type="PANTHER" id="PTHR43520:SF8">
    <property type="entry name" value="P-TYPE CU(+) TRANSPORTER"/>
    <property type="match status" value="1"/>
</dbReference>
<comment type="subcellular location">
    <subcellularLocation>
        <location evidence="1">Cell membrane</location>
        <topology evidence="1">Multi-pass membrane protein</topology>
    </subcellularLocation>
</comment>
<dbReference type="InterPro" id="IPR023299">
    <property type="entry name" value="ATPase_P-typ_cyto_dom_N"/>
</dbReference>
<feature type="transmembrane region" description="Helical" evidence="11">
    <location>
        <begin position="725"/>
        <end position="744"/>
    </location>
</feature>
<dbReference type="SUPFAM" id="SSF81665">
    <property type="entry name" value="Calcium ATPase, transmembrane domain M"/>
    <property type="match status" value="1"/>
</dbReference>
<dbReference type="GO" id="GO:0016887">
    <property type="term" value="F:ATP hydrolysis activity"/>
    <property type="evidence" value="ECO:0007669"/>
    <property type="project" value="InterPro"/>
</dbReference>
<dbReference type="CDD" id="cd02094">
    <property type="entry name" value="P-type_ATPase_Cu-like"/>
    <property type="match status" value="1"/>
</dbReference>
<evidence type="ECO:0000256" key="9">
    <source>
        <dbReference type="ARBA" id="ARBA00022989"/>
    </source>
</evidence>
<keyword evidence="8" id="KW-1278">Translocase</keyword>
<dbReference type="GO" id="GO:0005507">
    <property type="term" value="F:copper ion binding"/>
    <property type="evidence" value="ECO:0007669"/>
    <property type="project" value="TreeGrafter"/>
</dbReference>
<reference evidence="15" key="1">
    <citation type="journal article" date="2017" name="Microb. Genom.">
        <title>Diversity, virulence, and antimicrobial resistance of the KPC-producing Klebsiella pneumoniae ST307 clone.</title>
        <authorList>
            <person name="Villa L."/>
            <person name="Feudi C."/>
            <person name="Fortini D."/>
            <person name="Brisse S."/>
            <person name="Passet V."/>
            <person name="Bonura C."/>
            <person name="Endimiani A."/>
            <person name="Mammina C."/>
            <person name="Ocampo A.M."/>
            <person name="Jimenez J.N."/>
            <person name="Doumith M."/>
            <person name="Woodford N."/>
            <person name="Hopkins K."/>
            <person name="Carattoli A."/>
        </authorList>
    </citation>
    <scope>NUCLEOTIDE SEQUENCE</scope>
    <source>
        <strain evidence="16">H150820806</strain>
        <strain evidence="15">Kp-48</strain>
        <plasmid evidence="15">pKPN3-307_typeA</plasmid>
        <plasmid evidence="16">pKPN3-307_TypeC</plasmid>
    </source>
</reference>
<evidence type="ECO:0000259" key="14">
    <source>
        <dbReference type="Pfam" id="PF19335"/>
    </source>
</evidence>
<dbReference type="NCBIfam" id="TIGR01494">
    <property type="entry name" value="ATPase_P-type"/>
    <property type="match status" value="1"/>
</dbReference>
<keyword evidence="9 11" id="KW-1133">Transmembrane helix</keyword>
<dbReference type="Gene3D" id="3.40.50.1000">
    <property type="entry name" value="HAD superfamily/HAD-like"/>
    <property type="match status" value="1"/>
</dbReference>
<evidence type="ECO:0000256" key="3">
    <source>
        <dbReference type="ARBA" id="ARBA00022475"/>
    </source>
</evidence>
<keyword evidence="6 11" id="KW-0547">Nucleotide-binding</keyword>
<name>A0A2Z2GX43_KLEPN</name>
<dbReference type="EMBL" id="KY271406">
    <property type="protein sequence ID" value="ARR90393.1"/>
    <property type="molecule type" value="Genomic_DNA"/>
</dbReference>
<keyword evidence="15" id="KW-0614">Plasmid</keyword>
<dbReference type="NCBIfam" id="TIGR01525">
    <property type="entry name" value="ATPase-IB_hvy"/>
    <property type="match status" value="1"/>
</dbReference>
<dbReference type="SFLD" id="SFLDF00027">
    <property type="entry name" value="p-type_atpase"/>
    <property type="match status" value="1"/>
</dbReference>
<feature type="transmembrane region" description="Helical" evidence="11">
    <location>
        <begin position="409"/>
        <end position="432"/>
    </location>
</feature>
<dbReference type="FunFam" id="2.70.150.10:FF:000020">
    <property type="entry name" value="Copper-exporting P-type ATPase A"/>
    <property type="match status" value="1"/>
</dbReference>
<dbReference type="SUPFAM" id="SSF56784">
    <property type="entry name" value="HAD-like"/>
    <property type="match status" value="1"/>
</dbReference>
<dbReference type="GO" id="GO:0060003">
    <property type="term" value="P:copper ion export"/>
    <property type="evidence" value="ECO:0007669"/>
    <property type="project" value="UniProtKB-ARBA"/>
</dbReference>
<dbReference type="InterPro" id="IPR023214">
    <property type="entry name" value="HAD_sf"/>
</dbReference>
<keyword evidence="7 11" id="KW-0067">ATP-binding</keyword>
<evidence type="ECO:0000256" key="12">
    <source>
        <dbReference type="SAM" id="MobiDB-lite"/>
    </source>
</evidence>
<comment type="similarity">
    <text evidence="2 11">Belongs to the cation transport ATPase (P-type) (TC 3.A.3) family. Type IB subfamily.</text>
</comment>
<dbReference type="InterPro" id="IPR018303">
    <property type="entry name" value="ATPase_P-typ_P_site"/>
</dbReference>
<evidence type="ECO:0000313" key="15">
    <source>
        <dbReference type="EMBL" id="ARR90220.1"/>
    </source>
</evidence>
<dbReference type="SFLD" id="SFLDG00002">
    <property type="entry name" value="C1.7:_P-type_atpase_like"/>
    <property type="match status" value="1"/>
</dbReference>
<dbReference type="Pfam" id="PF19335">
    <property type="entry name" value="HMBD"/>
    <property type="match status" value="1"/>
</dbReference>
<evidence type="ECO:0000313" key="16">
    <source>
        <dbReference type="EMBL" id="ARR90393.1"/>
    </source>
</evidence>
<dbReference type="PRINTS" id="PR00943">
    <property type="entry name" value="CUATPASE"/>
</dbReference>
<geneLocation type="plasmid" evidence="16">
    <name>pKPN3-307_TypeC</name>
</geneLocation>
<evidence type="ECO:0000256" key="2">
    <source>
        <dbReference type="ARBA" id="ARBA00006024"/>
    </source>
</evidence>
<feature type="transmembrane region" description="Helical" evidence="11">
    <location>
        <begin position="226"/>
        <end position="246"/>
    </location>
</feature>
<geneLocation type="plasmid" evidence="15">
    <name>pKPN3-307_typeA</name>
</geneLocation>
<evidence type="ECO:0000256" key="4">
    <source>
        <dbReference type="ARBA" id="ARBA00022692"/>
    </source>
</evidence>
<dbReference type="InterPro" id="IPR036412">
    <property type="entry name" value="HAD-like_sf"/>
</dbReference>
<dbReference type="GO" id="GO:0055070">
    <property type="term" value="P:copper ion homeostasis"/>
    <property type="evidence" value="ECO:0007669"/>
    <property type="project" value="TreeGrafter"/>
</dbReference>
<evidence type="ECO:0000259" key="13">
    <source>
        <dbReference type="Pfam" id="PF00122"/>
    </source>
</evidence>
<keyword evidence="4 11" id="KW-0812">Transmembrane</keyword>
<evidence type="ECO:0000256" key="11">
    <source>
        <dbReference type="RuleBase" id="RU362081"/>
    </source>
</evidence>
<dbReference type="InterPro" id="IPR044492">
    <property type="entry name" value="P_typ_ATPase_HD_dom"/>
</dbReference>
<protein>
    <submittedName>
        <fullName evidence="16">SilP</fullName>
    </submittedName>
</protein>
<dbReference type="Gene3D" id="3.40.1110.10">
    <property type="entry name" value="Calcium-transporting ATPase, cytoplasmic domain N"/>
    <property type="match status" value="1"/>
</dbReference>
<dbReference type="InterPro" id="IPR001757">
    <property type="entry name" value="P_typ_ATPase"/>
</dbReference>
<dbReference type="InterPro" id="IPR027256">
    <property type="entry name" value="P-typ_ATPase_IB"/>
</dbReference>
<dbReference type="Gene3D" id="2.70.150.10">
    <property type="entry name" value="Calcium-transporting ATPase, cytoplasmic transduction domain A"/>
    <property type="match status" value="1"/>
</dbReference>
<dbReference type="GO" id="GO:0043682">
    <property type="term" value="F:P-type divalent copper transporter activity"/>
    <property type="evidence" value="ECO:0007669"/>
    <property type="project" value="TreeGrafter"/>
</dbReference>
<feature type="domain" description="Heavy metal binding" evidence="14">
    <location>
        <begin position="78"/>
        <end position="104"/>
    </location>
</feature>
<dbReference type="GO" id="GO:0005524">
    <property type="term" value="F:ATP binding"/>
    <property type="evidence" value="ECO:0007669"/>
    <property type="project" value="UniProtKB-UniRule"/>
</dbReference>
<evidence type="ECO:0000256" key="1">
    <source>
        <dbReference type="ARBA" id="ARBA00004651"/>
    </source>
</evidence>
<dbReference type="AlphaFoldDB" id="A0A2Z2GX43"/>
<dbReference type="SFLD" id="SFLDS00003">
    <property type="entry name" value="Haloacid_Dehalogenase"/>
    <property type="match status" value="1"/>
</dbReference>
<evidence type="ECO:0000256" key="10">
    <source>
        <dbReference type="ARBA" id="ARBA00023136"/>
    </source>
</evidence>
<dbReference type="GO" id="GO:0005886">
    <property type="term" value="C:plasma membrane"/>
    <property type="evidence" value="ECO:0007669"/>
    <property type="project" value="UniProtKB-SubCell"/>
</dbReference>
<dbReference type="NCBIfam" id="TIGR01511">
    <property type="entry name" value="ATPase-IB1_Cu"/>
    <property type="match status" value="1"/>
</dbReference>
<dbReference type="InterPro" id="IPR059000">
    <property type="entry name" value="ATPase_P-type_domA"/>
</dbReference>
<dbReference type="PRINTS" id="PR00119">
    <property type="entry name" value="CATATPASE"/>
</dbReference>
<dbReference type="Pfam" id="PF00122">
    <property type="entry name" value="E1-E2_ATPase"/>
    <property type="match status" value="1"/>
</dbReference>
<proteinExistence type="inferred from homology"/>
<dbReference type="SUPFAM" id="SSF81653">
    <property type="entry name" value="Calcium ATPase, transduction domain A"/>
    <property type="match status" value="1"/>
</dbReference>
<keyword evidence="10 11" id="KW-0472">Membrane</keyword>
<feature type="transmembrane region" description="Helical" evidence="11">
    <location>
        <begin position="188"/>
        <end position="214"/>
    </location>
</feature>
<feature type="transmembrane region" description="Helical" evidence="11">
    <location>
        <begin position="750"/>
        <end position="772"/>
    </location>
</feature>
<dbReference type="PANTHER" id="PTHR43520">
    <property type="entry name" value="ATP7, ISOFORM B"/>
    <property type="match status" value="1"/>
</dbReference>
<dbReference type="InterPro" id="IPR045800">
    <property type="entry name" value="HMBD"/>
</dbReference>
<dbReference type="InterPro" id="IPR008250">
    <property type="entry name" value="ATPase_P-typ_transduc_dom_A_sf"/>
</dbReference>
<accession>A0A2Z2GX43</accession>
<sequence length="781" mass="83236">MAILPDRAHSSIRYQDHQLYFCSASCESKFKAHPDRYLTEDASEHSHHHHHHHDHHEVSPDQIKQPHNQAEKENSEGVWTCPMHPEIRRSGPGSCPVCGMALEPLVATASTGPSDELHDMTRRFWLGLLLAFPVLVLEMGSHLFPDLRNTVPPQYNTWLQLLLASPVVLWCGWPFFARAGMSLRNRSLNMFTLVAMGTGVAWVYSVIATVFPSWFPASFRNMDGLVAVYFEAAAVITVLVLLGQVLELRAREQTSGAITALLNLAPKTARRLDHDGHETDINAEDVLPGDKLRIRPGESIPVDGIVIEGKTTVDESMVTGESMPVTKTKGDPVIGGTINQTGSLIIRAEKVGDETMLSRIVQMVADAQRSRAPIQRMADSVSGWFVPLVILIAVVAFLIWSLWGPEPRMAHGLIAAVSVLIIACPCALGLATPMSIMVGVGKGAQAGVLIKNAEALERLEKVDTLVVDKTGTLTEGSPTVTGIISLSPGGEISLLRVTAAVEKGSQHPLGMAVVRAAHEKGIVIPAVSNFNAPSGKGVSGDVEGQRVVIGNELAMQENSIVIDNQKAVADTLRMEGATVIYVATDGNLAGLIAISDPVKATTPDALKALRQAGIRIVMLTGDNQLTAEAVARKLGIDEVEAGILPDGKKAVITRLKASGHVVAMAGDGVNDAPALAAADVGIAMGTGTDVAIESAGVTLLKGDLMILNRARHLSEITMKNIRQNLFFAFIYNALGVPVAAGLLYPVYGILLSPVIAAAAMALSSVSVIANALRLKSVRLGK</sequence>
<dbReference type="Pfam" id="PF00702">
    <property type="entry name" value="Hydrolase"/>
    <property type="match status" value="1"/>
</dbReference>
<keyword evidence="5 11" id="KW-0479">Metal-binding</keyword>
<feature type="transmembrane region" description="Helical" evidence="11">
    <location>
        <begin position="157"/>
        <end position="176"/>
    </location>
</feature>
<feature type="transmembrane region" description="Helical" evidence="11">
    <location>
        <begin position="381"/>
        <end position="403"/>
    </location>
</feature>
<dbReference type="InterPro" id="IPR023298">
    <property type="entry name" value="ATPase_P-typ_TM_dom_sf"/>
</dbReference>
<feature type="transmembrane region" description="Helical" evidence="11">
    <location>
        <begin position="124"/>
        <end position="145"/>
    </location>
</feature>
<evidence type="ECO:0000256" key="7">
    <source>
        <dbReference type="ARBA" id="ARBA00022840"/>
    </source>
</evidence>